<dbReference type="OrthoDB" id="1454256at2"/>
<name>A0A0A2GVU7_9FLAO</name>
<sequence length="85" mass="9170">MKKVVIVLALIGFTFSTISCRETTQDKVENSADAVGEDIENGLEEAGDAIENAAEETEDAIENAGQEIEEEIEGTDDYNGDDDNN</sequence>
<protein>
    <submittedName>
        <fullName evidence="2">Uncharacterized protein</fullName>
    </submittedName>
</protein>
<comment type="caution">
    <text evidence="2">The sequence shown here is derived from an EMBL/GenBank/DDBJ whole genome shotgun (WGS) entry which is preliminary data.</text>
</comment>
<accession>A0A0A2GVU7</accession>
<dbReference type="EMBL" id="JSAQ01000001">
    <property type="protein sequence ID" value="KGO06426.1"/>
    <property type="molecule type" value="Genomic_DNA"/>
</dbReference>
<dbReference type="AlphaFoldDB" id="A0A0A2GVU7"/>
<keyword evidence="3" id="KW-1185">Reference proteome</keyword>
<proteinExistence type="predicted"/>
<evidence type="ECO:0000313" key="3">
    <source>
        <dbReference type="Proteomes" id="UP000030140"/>
    </source>
</evidence>
<organism evidence="2 3">
    <name type="scientific">Dokdonia donghaensis DSW-1</name>
    <dbReference type="NCBI Taxonomy" id="1300343"/>
    <lineage>
        <taxon>Bacteria</taxon>
        <taxon>Pseudomonadati</taxon>
        <taxon>Bacteroidota</taxon>
        <taxon>Flavobacteriia</taxon>
        <taxon>Flavobacteriales</taxon>
        <taxon>Flavobacteriaceae</taxon>
        <taxon>Dokdonia</taxon>
    </lineage>
</organism>
<dbReference type="RefSeq" id="WP_035325436.1">
    <property type="nucleotide sequence ID" value="NZ_CP015125.1"/>
</dbReference>
<reference evidence="2 3" key="1">
    <citation type="submission" date="2014-10" db="EMBL/GenBank/DDBJ databases">
        <title>Draft genome sequence of the proteorhodopsin-containing marine bacterium Dokdonia donghaensis.</title>
        <authorList>
            <person name="Gomez-Consarnau L."/>
            <person name="Gonzalez J.M."/>
            <person name="Riedel T."/>
            <person name="Jaenicke S."/>
            <person name="Wagner-Doebler I."/>
            <person name="Fuhrman J.A."/>
        </authorList>
    </citation>
    <scope>NUCLEOTIDE SEQUENCE [LARGE SCALE GENOMIC DNA]</scope>
    <source>
        <strain evidence="2 3">DSW-1</strain>
    </source>
</reference>
<feature type="region of interest" description="Disordered" evidence="1">
    <location>
        <begin position="56"/>
        <end position="85"/>
    </location>
</feature>
<dbReference type="PATRIC" id="fig|1300343.5.peg.53"/>
<gene>
    <name evidence="2" type="ORF">NV36_05940</name>
</gene>
<dbReference type="KEGG" id="ddo:I597_0051"/>
<evidence type="ECO:0000313" key="2">
    <source>
        <dbReference type="EMBL" id="KGO06426.1"/>
    </source>
</evidence>
<dbReference type="Proteomes" id="UP000030140">
    <property type="component" value="Unassembled WGS sequence"/>
</dbReference>
<dbReference type="Gene3D" id="1.20.120.20">
    <property type="entry name" value="Apolipoprotein"/>
    <property type="match status" value="1"/>
</dbReference>
<evidence type="ECO:0000256" key="1">
    <source>
        <dbReference type="SAM" id="MobiDB-lite"/>
    </source>
</evidence>
<dbReference type="PROSITE" id="PS51257">
    <property type="entry name" value="PROKAR_LIPOPROTEIN"/>
    <property type="match status" value="1"/>
</dbReference>